<evidence type="ECO:0000313" key="4">
    <source>
        <dbReference type="Proteomes" id="UP001519363"/>
    </source>
</evidence>
<dbReference type="InterPro" id="IPR012338">
    <property type="entry name" value="Beta-lactam/transpept-like"/>
</dbReference>
<keyword evidence="4" id="KW-1185">Reference proteome</keyword>
<accession>A0ABS5ARQ6</accession>
<evidence type="ECO:0000259" key="2">
    <source>
        <dbReference type="Pfam" id="PF00144"/>
    </source>
</evidence>
<keyword evidence="1" id="KW-0732">Signal</keyword>
<dbReference type="Proteomes" id="UP001519363">
    <property type="component" value="Unassembled WGS sequence"/>
</dbReference>
<sequence length="374" mass="39295">MRTLRLAALLATASLLLTPALAQARTADHADTQAVLNAYQAKAGPGAGVYAGNRTTSWQLSSGTATINTREDIRAEQVFRAASQTKAFVAAVILQLVDEGKVVLDAPVERYLPGVVRGNGYDGNRITVRQLLQHTAGIARDATNPQAAPGGGYELRELVRAGLANKPVFEPGTGWQYSNVGYFIAGLLVEQVTGTPIREAVTARIIQPLGLTSTKYPAAGDRSLGPNQLRGYLGGRLGPLFFWYEATQNMDPTQVHSAGALASSLVDLAAFHQAIADGRVFSRAMLAEMRTTVPIPGGSNATDGDGYGLGVVRYRMSCGGEAWGHAGDLTTGHSSVTLATDDGRRASVVSNAYVAGGHTPTRFQVADSALCGSR</sequence>
<feature type="chain" id="PRO_5046976536" evidence="1">
    <location>
        <begin position="25"/>
        <end position="374"/>
    </location>
</feature>
<feature type="domain" description="Beta-lactamase-related" evidence="2">
    <location>
        <begin position="42"/>
        <end position="353"/>
    </location>
</feature>
<evidence type="ECO:0000313" key="3">
    <source>
        <dbReference type="EMBL" id="MBP2478922.1"/>
    </source>
</evidence>
<dbReference type="EC" id="3.4.16.4" evidence="3"/>
<keyword evidence="3" id="KW-0645">Protease</keyword>
<protein>
    <submittedName>
        <fullName evidence="3">D-alanyl-D-alanine carboxypeptidase</fullName>
        <ecNumber evidence="3">3.4.16.4</ecNumber>
    </submittedName>
</protein>
<gene>
    <name evidence="3" type="ORF">JOF53_007794</name>
</gene>
<dbReference type="GO" id="GO:0009002">
    <property type="term" value="F:serine-type D-Ala-D-Ala carboxypeptidase activity"/>
    <property type="evidence" value="ECO:0007669"/>
    <property type="project" value="UniProtKB-EC"/>
</dbReference>
<proteinExistence type="predicted"/>
<dbReference type="PANTHER" id="PTHR46825:SF7">
    <property type="entry name" value="D-ALANYL-D-ALANINE CARBOXYPEPTIDASE"/>
    <property type="match status" value="1"/>
</dbReference>
<dbReference type="InterPro" id="IPR001466">
    <property type="entry name" value="Beta-lactam-related"/>
</dbReference>
<keyword evidence="3" id="KW-0121">Carboxypeptidase</keyword>
<dbReference type="SUPFAM" id="SSF56601">
    <property type="entry name" value="beta-lactamase/transpeptidase-like"/>
    <property type="match status" value="1"/>
</dbReference>
<feature type="signal peptide" evidence="1">
    <location>
        <begin position="1"/>
        <end position="24"/>
    </location>
</feature>
<organism evidence="3 4">
    <name type="scientific">Crossiella equi</name>
    <dbReference type="NCBI Taxonomy" id="130796"/>
    <lineage>
        <taxon>Bacteria</taxon>
        <taxon>Bacillati</taxon>
        <taxon>Actinomycetota</taxon>
        <taxon>Actinomycetes</taxon>
        <taxon>Pseudonocardiales</taxon>
        <taxon>Pseudonocardiaceae</taxon>
        <taxon>Crossiella</taxon>
    </lineage>
</organism>
<name>A0ABS5ARQ6_9PSEU</name>
<comment type="caution">
    <text evidence="3">The sequence shown here is derived from an EMBL/GenBank/DDBJ whole genome shotgun (WGS) entry which is preliminary data.</text>
</comment>
<dbReference type="Gene3D" id="3.40.710.10">
    <property type="entry name" value="DD-peptidase/beta-lactamase superfamily"/>
    <property type="match status" value="1"/>
</dbReference>
<dbReference type="RefSeq" id="WP_086787551.1">
    <property type="nucleotide sequence ID" value="NZ_JAGIOO010000001.1"/>
</dbReference>
<reference evidence="3 4" key="1">
    <citation type="submission" date="2021-03" db="EMBL/GenBank/DDBJ databases">
        <title>Sequencing the genomes of 1000 actinobacteria strains.</title>
        <authorList>
            <person name="Klenk H.-P."/>
        </authorList>
    </citation>
    <scope>NUCLEOTIDE SEQUENCE [LARGE SCALE GENOMIC DNA]</scope>
    <source>
        <strain evidence="3 4">DSM 44580</strain>
    </source>
</reference>
<dbReference type="PANTHER" id="PTHR46825">
    <property type="entry name" value="D-ALANYL-D-ALANINE-CARBOXYPEPTIDASE/ENDOPEPTIDASE AMPH"/>
    <property type="match status" value="1"/>
</dbReference>
<evidence type="ECO:0000256" key="1">
    <source>
        <dbReference type="SAM" id="SignalP"/>
    </source>
</evidence>
<dbReference type="EMBL" id="JAGIOO010000001">
    <property type="protein sequence ID" value="MBP2478922.1"/>
    <property type="molecule type" value="Genomic_DNA"/>
</dbReference>
<dbReference type="InterPro" id="IPR050491">
    <property type="entry name" value="AmpC-like"/>
</dbReference>
<keyword evidence="3" id="KW-0378">Hydrolase</keyword>
<dbReference type="Pfam" id="PF00144">
    <property type="entry name" value="Beta-lactamase"/>
    <property type="match status" value="1"/>
</dbReference>